<protein>
    <submittedName>
        <fullName evidence="1">Uncharacterized protein</fullName>
    </submittedName>
</protein>
<sequence>MVRIWCHLKQDMKSYAMDSTRSLPPFLPPFLPLAKSSPPHIAVAPLAGKSCVACRMQDRSGVTAANVQLESR</sequence>
<evidence type="ECO:0000313" key="1">
    <source>
        <dbReference type="EMBL" id="MPC52857.1"/>
    </source>
</evidence>
<reference evidence="1 2" key="1">
    <citation type="submission" date="2019-05" db="EMBL/GenBank/DDBJ databases">
        <title>Another draft genome of Portunus trituberculatus and its Hox gene families provides insights of decapod evolution.</title>
        <authorList>
            <person name="Jeong J.-H."/>
            <person name="Song I."/>
            <person name="Kim S."/>
            <person name="Choi T."/>
            <person name="Kim D."/>
            <person name="Ryu S."/>
            <person name="Kim W."/>
        </authorList>
    </citation>
    <scope>NUCLEOTIDE SEQUENCE [LARGE SCALE GENOMIC DNA]</scope>
    <source>
        <tissue evidence="1">Muscle</tissue>
    </source>
</reference>
<dbReference type="AlphaFoldDB" id="A0A5B7G5J2"/>
<proteinExistence type="predicted"/>
<comment type="caution">
    <text evidence="1">The sequence shown here is derived from an EMBL/GenBank/DDBJ whole genome shotgun (WGS) entry which is preliminary data.</text>
</comment>
<accession>A0A5B7G5J2</accession>
<evidence type="ECO:0000313" key="2">
    <source>
        <dbReference type="Proteomes" id="UP000324222"/>
    </source>
</evidence>
<organism evidence="1 2">
    <name type="scientific">Portunus trituberculatus</name>
    <name type="common">Swimming crab</name>
    <name type="synonym">Neptunus trituberculatus</name>
    <dbReference type="NCBI Taxonomy" id="210409"/>
    <lineage>
        <taxon>Eukaryota</taxon>
        <taxon>Metazoa</taxon>
        <taxon>Ecdysozoa</taxon>
        <taxon>Arthropoda</taxon>
        <taxon>Crustacea</taxon>
        <taxon>Multicrustacea</taxon>
        <taxon>Malacostraca</taxon>
        <taxon>Eumalacostraca</taxon>
        <taxon>Eucarida</taxon>
        <taxon>Decapoda</taxon>
        <taxon>Pleocyemata</taxon>
        <taxon>Brachyura</taxon>
        <taxon>Eubrachyura</taxon>
        <taxon>Portunoidea</taxon>
        <taxon>Portunidae</taxon>
        <taxon>Portuninae</taxon>
        <taxon>Portunus</taxon>
    </lineage>
</organism>
<keyword evidence="2" id="KW-1185">Reference proteome</keyword>
<dbReference type="Proteomes" id="UP000324222">
    <property type="component" value="Unassembled WGS sequence"/>
</dbReference>
<gene>
    <name evidence="1" type="ORF">E2C01_046736</name>
</gene>
<name>A0A5B7G5J2_PORTR</name>
<dbReference type="EMBL" id="VSRR010011202">
    <property type="protein sequence ID" value="MPC52857.1"/>
    <property type="molecule type" value="Genomic_DNA"/>
</dbReference>